<sequence length="125" mass="14156">MNERFHALSIDDDRPAELKINGNSRCSMQRKNASVYIESISTEYDVTLFYIVASICNTIDFQETNQINACEGEQGCITHEMPEMPEPTQWYSEDSENTTAVVLKDPLDSVPCTESEDSEGWHRVG</sequence>
<dbReference type="Proteomes" id="UP000789390">
    <property type="component" value="Unassembled WGS sequence"/>
</dbReference>
<dbReference type="AlphaFoldDB" id="A0A8J2WLT5"/>
<comment type="caution">
    <text evidence="2">The sequence shown here is derived from an EMBL/GenBank/DDBJ whole genome shotgun (WGS) entry which is preliminary data.</text>
</comment>
<evidence type="ECO:0000313" key="3">
    <source>
        <dbReference type="Proteomes" id="UP000789390"/>
    </source>
</evidence>
<proteinExistence type="predicted"/>
<keyword evidence="3" id="KW-1185">Reference proteome</keyword>
<feature type="region of interest" description="Disordered" evidence="1">
    <location>
        <begin position="106"/>
        <end position="125"/>
    </location>
</feature>
<dbReference type="EMBL" id="CAKKLH010000278">
    <property type="protein sequence ID" value="CAH0107680.1"/>
    <property type="molecule type" value="Genomic_DNA"/>
</dbReference>
<gene>
    <name evidence="2" type="ORF">DGAL_LOCUS11003</name>
</gene>
<evidence type="ECO:0000313" key="2">
    <source>
        <dbReference type="EMBL" id="CAH0107680.1"/>
    </source>
</evidence>
<accession>A0A8J2WLT5</accession>
<evidence type="ECO:0000256" key="1">
    <source>
        <dbReference type="SAM" id="MobiDB-lite"/>
    </source>
</evidence>
<organism evidence="2 3">
    <name type="scientific">Daphnia galeata</name>
    <dbReference type="NCBI Taxonomy" id="27404"/>
    <lineage>
        <taxon>Eukaryota</taxon>
        <taxon>Metazoa</taxon>
        <taxon>Ecdysozoa</taxon>
        <taxon>Arthropoda</taxon>
        <taxon>Crustacea</taxon>
        <taxon>Branchiopoda</taxon>
        <taxon>Diplostraca</taxon>
        <taxon>Cladocera</taxon>
        <taxon>Anomopoda</taxon>
        <taxon>Daphniidae</taxon>
        <taxon>Daphnia</taxon>
    </lineage>
</organism>
<name>A0A8J2WLT5_9CRUS</name>
<reference evidence="2" key="1">
    <citation type="submission" date="2021-11" db="EMBL/GenBank/DDBJ databases">
        <authorList>
            <person name="Schell T."/>
        </authorList>
    </citation>
    <scope>NUCLEOTIDE SEQUENCE</scope>
    <source>
        <strain evidence="2">M5</strain>
    </source>
</reference>
<protein>
    <submittedName>
        <fullName evidence="2">Uncharacterized protein</fullName>
    </submittedName>
</protein>